<keyword evidence="7" id="KW-0458">Lysosome</keyword>
<dbReference type="InterPro" id="IPR036259">
    <property type="entry name" value="MFS_trans_sf"/>
</dbReference>
<dbReference type="OrthoDB" id="424834at2759"/>
<feature type="signal peptide" evidence="26">
    <location>
        <begin position="1"/>
        <end position="28"/>
    </location>
</feature>
<evidence type="ECO:0000256" key="12">
    <source>
        <dbReference type="ARBA" id="ARBA00044891"/>
    </source>
</evidence>
<feature type="chain" id="PRO_5001571691" description="Lysosomal dipeptide transporter MFSD1" evidence="26">
    <location>
        <begin position="29"/>
        <end position="408"/>
    </location>
</feature>
<comment type="catalytic activity">
    <reaction evidence="11">
        <text>L-alpha-aminoacyl-L-histidine(out) = L-alpha-aminoacyl-L-histidine(in)</text>
        <dbReference type="Rhea" id="RHEA:79375"/>
        <dbReference type="ChEBI" id="CHEBI:229967"/>
    </reaction>
</comment>
<feature type="transmembrane region" description="Helical" evidence="25">
    <location>
        <begin position="104"/>
        <end position="122"/>
    </location>
</feature>
<evidence type="ECO:0000256" key="16">
    <source>
        <dbReference type="ARBA" id="ARBA00044900"/>
    </source>
</evidence>
<gene>
    <name evidence="27" type="ORF">H312_02008</name>
</gene>
<keyword evidence="28" id="KW-1185">Reference proteome</keyword>
<evidence type="ECO:0000256" key="3">
    <source>
        <dbReference type="ARBA" id="ARBA00022448"/>
    </source>
</evidence>
<evidence type="ECO:0000256" key="7">
    <source>
        <dbReference type="ARBA" id="ARBA00023228"/>
    </source>
</evidence>
<reference evidence="28" key="1">
    <citation type="submission" date="2013-02" db="EMBL/GenBank/DDBJ databases">
        <authorList>
            <consortium name="The Broad Institute Genome Sequencing Platform"/>
            <person name="Cuomo C."/>
            <person name="Becnel J."/>
            <person name="Sanscrainte N."/>
            <person name="Walker B."/>
            <person name="Young S.K."/>
            <person name="Zeng Q."/>
            <person name="Gargeya S."/>
            <person name="Fitzgerald M."/>
            <person name="Haas B."/>
            <person name="Abouelleil A."/>
            <person name="Alvarado L."/>
            <person name="Arachchi H.M."/>
            <person name="Berlin A.M."/>
            <person name="Chapman S.B."/>
            <person name="Dewar J."/>
            <person name="Goldberg J."/>
            <person name="Griggs A."/>
            <person name="Gujja S."/>
            <person name="Hansen M."/>
            <person name="Howarth C."/>
            <person name="Imamovic A."/>
            <person name="Larimer J."/>
            <person name="McCowan C."/>
            <person name="Murphy C."/>
            <person name="Neiman D."/>
            <person name="Pearson M."/>
            <person name="Priest M."/>
            <person name="Roberts A."/>
            <person name="Saif S."/>
            <person name="Shea T."/>
            <person name="Sisk P."/>
            <person name="Sykes S."/>
            <person name="Wortman J."/>
            <person name="Nusbaum C."/>
            <person name="Birren B."/>
        </authorList>
    </citation>
    <scope>NUCLEOTIDE SEQUENCE [LARGE SCALE GENOMIC DNA]</scope>
    <source>
        <strain evidence="28">PRA339</strain>
    </source>
</reference>
<comment type="catalytic activity">
    <reaction evidence="19">
        <text>L-alanyl-L-lysine(out) = L-alanyl-L-lysine(in)</text>
        <dbReference type="Rhea" id="RHEA:79415"/>
        <dbReference type="ChEBI" id="CHEBI:192470"/>
    </reaction>
</comment>
<feature type="transmembrane region" description="Helical" evidence="25">
    <location>
        <begin position="304"/>
        <end position="324"/>
    </location>
</feature>
<dbReference type="Pfam" id="PF07690">
    <property type="entry name" value="MFS_1"/>
    <property type="match status" value="1"/>
</dbReference>
<evidence type="ECO:0000256" key="18">
    <source>
        <dbReference type="ARBA" id="ARBA00044912"/>
    </source>
</evidence>
<evidence type="ECO:0000256" key="17">
    <source>
        <dbReference type="ARBA" id="ARBA00044903"/>
    </source>
</evidence>
<comment type="catalytic activity">
    <reaction evidence="13">
        <text>L-alpha-aminoacyl-L-lysine(out) = L-alpha-aminoacyl-L-lysine(in)</text>
        <dbReference type="Rhea" id="RHEA:79383"/>
        <dbReference type="ChEBI" id="CHEBI:229966"/>
    </reaction>
</comment>
<dbReference type="VEuPathDB" id="MicrosporidiaDB:H312_02008"/>
<evidence type="ECO:0000256" key="4">
    <source>
        <dbReference type="ARBA" id="ARBA00022692"/>
    </source>
</evidence>
<comment type="subunit">
    <text evidence="24">Homodimer. Interacts with lysosomal protein GLMP (via lumenal domain); the interaction starts while both proteins are still in the endoplasmic reticulum and is required for stabilization of MFSD1 in lysosomes but has no direct effect on its targeting to lysosomes or transporter activity.</text>
</comment>
<evidence type="ECO:0000256" key="1">
    <source>
        <dbReference type="ARBA" id="ARBA00004155"/>
    </source>
</evidence>
<dbReference type="InterPro" id="IPR052187">
    <property type="entry name" value="MFSD1"/>
</dbReference>
<evidence type="ECO:0000256" key="25">
    <source>
        <dbReference type="SAM" id="Phobius"/>
    </source>
</evidence>
<dbReference type="PANTHER" id="PTHR23512:SF3">
    <property type="entry name" value="MAJOR FACILITATOR SUPERFAMILY DOMAIN-CONTAINING PROTEIN 1"/>
    <property type="match status" value="1"/>
</dbReference>
<reference evidence="27 28" key="2">
    <citation type="submission" date="2014-03" db="EMBL/GenBank/DDBJ databases">
        <title>The Genome Sequence of Anncaliia algerae insect isolate PRA339.</title>
        <authorList>
            <consortium name="The Broad Institute Genome Sequencing Platform"/>
            <consortium name="The Broad Institute Genome Sequencing Center for Infectious Disease"/>
            <person name="Cuomo C."/>
            <person name="Becnel J."/>
            <person name="Sanscrainte N."/>
            <person name="Walker B."/>
            <person name="Young S.K."/>
            <person name="Zeng Q."/>
            <person name="Gargeya S."/>
            <person name="Fitzgerald M."/>
            <person name="Haas B."/>
            <person name="Abouelleil A."/>
            <person name="Alvarado L."/>
            <person name="Arachchi H.M."/>
            <person name="Berlin A.M."/>
            <person name="Chapman S.B."/>
            <person name="Dewar J."/>
            <person name="Goldberg J."/>
            <person name="Griggs A."/>
            <person name="Gujja S."/>
            <person name="Hansen M."/>
            <person name="Howarth C."/>
            <person name="Imamovic A."/>
            <person name="Larimer J."/>
            <person name="McCowan C."/>
            <person name="Murphy C."/>
            <person name="Neiman D."/>
            <person name="Pearson M."/>
            <person name="Priest M."/>
            <person name="Roberts A."/>
            <person name="Saif S."/>
            <person name="Shea T."/>
            <person name="Sisk P."/>
            <person name="Sykes S."/>
            <person name="Wortman J."/>
            <person name="Nusbaum C."/>
            <person name="Birren B."/>
        </authorList>
    </citation>
    <scope>NUCLEOTIDE SEQUENCE [LARGE SCALE GENOMIC DNA]</scope>
    <source>
        <strain evidence="27 28">PRA339</strain>
    </source>
</reference>
<evidence type="ECO:0000256" key="19">
    <source>
        <dbReference type="ARBA" id="ARBA00044919"/>
    </source>
</evidence>
<evidence type="ECO:0000256" key="15">
    <source>
        <dbReference type="ARBA" id="ARBA00044899"/>
    </source>
</evidence>
<comment type="catalytic activity">
    <reaction evidence="10">
        <text>L-alpha-aminoacyl-L-arginine(out) = L-alpha-aminoacyl-L-arginine(in)</text>
        <dbReference type="Rhea" id="RHEA:79367"/>
        <dbReference type="ChEBI" id="CHEBI:229968"/>
    </reaction>
</comment>
<dbReference type="Proteomes" id="UP000030655">
    <property type="component" value="Unassembled WGS sequence"/>
</dbReference>
<evidence type="ECO:0000256" key="21">
    <source>
        <dbReference type="ARBA" id="ARBA00044985"/>
    </source>
</evidence>
<comment type="catalytic activity">
    <reaction evidence="14">
        <text>L-aspartyl-L-lysine(out) = L-aspartyl-L-lysine(in)</text>
        <dbReference type="Rhea" id="RHEA:79411"/>
        <dbReference type="ChEBI" id="CHEBI:229953"/>
    </reaction>
</comment>
<feature type="transmembrane region" description="Helical" evidence="25">
    <location>
        <begin position="81"/>
        <end position="98"/>
    </location>
</feature>
<dbReference type="GO" id="GO:0022857">
    <property type="term" value="F:transmembrane transporter activity"/>
    <property type="evidence" value="ECO:0007669"/>
    <property type="project" value="InterPro"/>
</dbReference>
<keyword evidence="6 25" id="KW-0472">Membrane</keyword>
<dbReference type="STRING" id="1288291.A0A059F004"/>
<feature type="transmembrane region" description="Helical" evidence="25">
    <location>
        <begin position="143"/>
        <end position="166"/>
    </location>
</feature>
<evidence type="ECO:0000256" key="6">
    <source>
        <dbReference type="ARBA" id="ARBA00023136"/>
    </source>
</evidence>
<keyword evidence="5 25" id="KW-1133">Transmembrane helix</keyword>
<dbReference type="EMBL" id="KK365172">
    <property type="protein sequence ID" value="KCZ80588.1"/>
    <property type="molecule type" value="Genomic_DNA"/>
</dbReference>
<comment type="catalytic activity">
    <reaction evidence="9">
        <text>L-histidyl-glycine(out) = L-histidyl-glycine(in)</text>
        <dbReference type="Rhea" id="RHEA:79395"/>
        <dbReference type="ChEBI" id="CHEBI:229957"/>
    </reaction>
</comment>
<comment type="catalytic activity">
    <reaction evidence="8">
        <text>L-lysyl-L-alanine(out) = L-lysyl-L-alanine(in)</text>
        <dbReference type="Rhea" id="RHEA:79399"/>
        <dbReference type="ChEBI" id="CHEBI:229954"/>
    </reaction>
</comment>
<evidence type="ECO:0000256" key="14">
    <source>
        <dbReference type="ARBA" id="ARBA00044898"/>
    </source>
</evidence>
<feature type="transmembrane region" description="Helical" evidence="25">
    <location>
        <begin position="336"/>
        <end position="355"/>
    </location>
</feature>
<comment type="catalytic activity">
    <reaction evidence="20">
        <text>L-lysyl-glycine(out) = L-lysyl-glycine(in)</text>
        <dbReference type="Rhea" id="RHEA:79407"/>
        <dbReference type="ChEBI" id="CHEBI:191202"/>
    </reaction>
</comment>
<keyword evidence="4 25" id="KW-0812">Transmembrane</keyword>
<evidence type="ECO:0000256" key="24">
    <source>
        <dbReference type="ARBA" id="ARBA00046376"/>
    </source>
</evidence>
<evidence type="ECO:0000256" key="5">
    <source>
        <dbReference type="ARBA" id="ARBA00022989"/>
    </source>
</evidence>
<evidence type="ECO:0000256" key="13">
    <source>
        <dbReference type="ARBA" id="ARBA00044893"/>
    </source>
</evidence>
<comment type="similarity">
    <text evidence="2">Belongs to the major facilitator superfamily.</text>
</comment>
<feature type="transmembrane region" description="Helical" evidence="25">
    <location>
        <begin position="367"/>
        <end position="390"/>
    </location>
</feature>
<name>A0A059F004_9MICR</name>
<comment type="subcellular location">
    <subcellularLocation>
        <location evidence="1">Lysosome membrane</location>
        <topology evidence="1">Multi-pass membrane protein</topology>
    </subcellularLocation>
</comment>
<feature type="transmembrane region" description="Helical" evidence="25">
    <location>
        <begin position="172"/>
        <end position="194"/>
    </location>
</feature>
<comment type="catalytic activity">
    <reaction evidence="18">
        <text>L-histidyl-L-alpha-amino acid(out) = L-histidyl-L-alpha-amino acid(in)</text>
        <dbReference type="Rhea" id="RHEA:79379"/>
        <dbReference type="ChEBI" id="CHEBI:229964"/>
    </reaction>
</comment>
<feature type="transmembrane region" description="Helical" evidence="25">
    <location>
        <begin position="215"/>
        <end position="233"/>
    </location>
</feature>
<evidence type="ECO:0000313" key="27">
    <source>
        <dbReference type="EMBL" id="KCZ80588.1"/>
    </source>
</evidence>
<dbReference type="HOGENOM" id="CLU_027449_0_0_1"/>
<evidence type="ECO:0000256" key="11">
    <source>
        <dbReference type="ARBA" id="ARBA00044884"/>
    </source>
</evidence>
<feature type="transmembrane region" description="Helical" evidence="25">
    <location>
        <begin position="51"/>
        <end position="74"/>
    </location>
</feature>
<evidence type="ECO:0000256" key="10">
    <source>
        <dbReference type="ARBA" id="ARBA00044881"/>
    </source>
</evidence>
<comment type="catalytic activity">
    <reaction evidence="17">
        <text>L-arginyl-glycine(out) = L-arginyl-glycine(in)</text>
        <dbReference type="Rhea" id="RHEA:79391"/>
        <dbReference type="ChEBI" id="CHEBI:229955"/>
    </reaction>
</comment>
<evidence type="ECO:0000313" key="28">
    <source>
        <dbReference type="Proteomes" id="UP000030655"/>
    </source>
</evidence>
<protein>
    <recommendedName>
        <fullName evidence="21">Lysosomal dipeptide transporter MFSD1</fullName>
    </recommendedName>
    <alternativeName>
        <fullName evidence="22">Major facilitator superfamily domain-containing protein 1</fullName>
    </alternativeName>
</protein>
<feature type="transmembrane region" description="Helical" evidence="25">
    <location>
        <begin position="280"/>
        <end position="298"/>
    </location>
</feature>
<evidence type="ECO:0000256" key="8">
    <source>
        <dbReference type="ARBA" id="ARBA00044876"/>
    </source>
</evidence>
<dbReference type="PANTHER" id="PTHR23512">
    <property type="entry name" value="MAJOR FACILITATOR SUPERFAMILY DOMAIN-CONTAINING PROTEIN 1"/>
    <property type="match status" value="1"/>
</dbReference>
<comment type="catalytic activity">
    <reaction evidence="12">
        <text>L-lysyl-L-alpha-amino acid(out) = L-lysyl-L-alpha-amino acid(in)</text>
        <dbReference type="Rhea" id="RHEA:79387"/>
        <dbReference type="ChEBI" id="CHEBI:229965"/>
    </reaction>
</comment>
<dbReference type="AlphaFoldDB" id="A0A059F004"/>
<organism evidence="27 28">
    <name type="scientific">Anncaliia algerae PRA339</name>
    <dbReference type="NCBI Taxonomy" id="1288291"/>
    <lineage>
        <taxon>Eukaryota</taxon>
        <taxon>Fungi</taxon>
        <taxon>Fungi incertae sedis</taxon>
        <taxon>Microsporidia</taxon>
        <taxon>Tubulinosematoidea</taxon>
        <taxon>Tubulinosematidae</taxon>
        <taxon>Anncaliia</taxon>
    </lineage>
</organism>
<evidence type="ECO:0000256" key="23">
    <source>
        <dbReference type="ARBA" id="ARBA00045709"/>
    </source>
</evidence>
<keyword evidence="26" id="KW-0732">Signal</keyword>
<comment type="catalytic activity">
    <reaction evidence="15">
        <text>L-arginyl-L-alpha-amino acid(out) = L-arginyl-L-alpha-amino acid(in)</text>
        <dbReference type="Rhea" id="RHEA:79371"/>
        <dbReference type="ChEBI" id="CHEBI:84315"/>
    </reaction>
</comment>
<comment type="catalytic activity">
    <reaction evidence="16">
        <text>L-lysyl-L-lysine(out) = L-lysyl-L-lysine(in)</text>
        <dbReference type="Rhea" id="RHEA:79403"/>
        <dbReference type="ChEBI" id="CHEBI:229956"/>
    </reaction>
</comment>
<evidence type="ECO:0000256" key="20">
    <source>
        <dbReference type="ARBA" id="ARBA00044924"/>
    </source>
</evidence>
<evidence type="ECO:0000256" key="26">
    <source>
        <dbReference type="SAM" id="SignalP"/>
    </source>
</evidence>
<keyword evidence="3" id="KW-0813">Transport</keyword>
<sequence>MSIKSKIALMIRKYAILFLSGCIQGVAWHGFDLPCAINKEFSDYVNIPSKKFILYTFISYAAPNIFTSFIMGYFLNRNINLVGIMGFMIFLGNVLFFIGVKYKYLSVIIIGKILAGIGGEGFTINQNKSIACYFKGKALAQALCFFNILGKVGTMLTYFLAPMFIINYSVIHVLYFSAFLSFIAFISSLLIFFMDRNKINLQQNHKGNRKYDKTFFLYIFTILFFVSAWSTFHNSVIFILRRKFPFDNEKSCMLFGITDILTVILCVLVGYFADHWGHKLSFMKIGYISGFTGILLINLDLGDIFLIMVLSAIGYSFFSCYWACLPSLVNDDTLGMGYAIITCVVNLSYCLPQLISNTFVLEDDDFTYTLTFINVLQFVGFCLMLILTYFNRRYKLKLNDSETTKLNE</sequence>
<dbReference type="Gene3D" id="1.20.1250.20">
    <property type="entry name" value="MFS general substrate transporter like domains"/>
    <property type="match status" value="1"/>
</dbReference>
<proteinExistence type="inferred from homology"/>
<accession>A0A059F004</accession>
<evidence type="ECO:0000256" key="9">
    <source>
        <dbReference type="ARBA" id="ARBA00044878"/>
    </source>
</evidence>
<evidence type="ECO:0000256" key="22">
    <source>
        <dbReference type="ARBA" id="ARBA00045018"/>
    </source>
</evidence>
<dbReference type="InterPro" id="IPR011701">
    <property type="entry name" value="MFS"/>
</dbReference>
<evidence type="ECO:0000256" key="2">
    <source>
        <dbReference type="ARBA" id="ARBA00008335"/>
    </source>
</evidence>
<feature type="transmembrane region" description="Helical" evidence="25">
    <location>
        <begin position="253"/>
        <end position="273"/>
    </location>
</feature>
<comment type="function">
    <text evidence="23">Lysosomal dipeptide uniporter that selectively exports lysine, arginine or histidine-containing dipeptides with a net positive charge from the lysosome lumen into the cytosol. Could play a role in a specific type of protein O-glycosylation indirectly regulating macrophages migration and tissue invasion. Also essential for liver homeostasis.</text>
</comment>
<dbReference type="SUPFAM" id="SSF103473">
    <property type="entry name" value="MFS general substrate transporter"/>
    <property type="match status" value="1"/>
</dbReference>